<organism evidence="1 2">
    <name type="scientific">Populus alba</name>
    <name type="common">White poplar</name>
    <dbReference type="NCBI Taxonomy" id="43335"/>
    <lineage>
        <taxon>Eukaryota</taxon>
        <taxon>Viridiplantae</taxon>
        <taxon>Streptophyta</taxon>
        <taxon>Embryophyta</taxon>
        <taxon>Tracheophyta</taxon>
        <taxon>Spermatophyta</taxon>
        <taxon>Magnoliopsida</taxon>
        <taxon>eudicotyledons</taxon>
        <taxon>Gunneridae</taxon>
        <taxon>Pentapetalae</taxon>
        <taxon>rosids</taxon>
        <taxon>fabids</taxon>
        <taxon>Malpighiales</taxon>
        <taxon>Salicaceae</taxon>
        <taxon>Saliceae</taxon>
        <taxon>Populus</taxon>
    </lineage>
</organism>
<dbReference type="EMBL" id="RCHU02000017">
    <property type="protein sequence ID" value="KAL3567841.1"/>
    <property type="molecule type" value="Genomic_DNA"/>
</dbReference>
<reference evidence="1 2" key="1">
    <citation type="journal article" date="2024" name="Plant Biotechnol. J.">
        <title>Genome and CRISPR/Cas9 system of a widespread forest tree (Populus alba) in the world.</title>
        <authorList>
            <person name="Liu Y.J."/>
            <person name="Jiang P.F."/>
            <person name="Han X.M."/>
            <person name="Li X.Y."/>
            <person name="Wang H.M."/>
            <person name="Wang Y.J."/>
            <person name="Wang X.X."/>
            <person name="Zeng Q.Y."/>
        </authorList>
    </citation>
    <scope>NUCLEOTIDE SEQUENCE [LARGE SCALE GENOMIC DNA]</scope>
    <source>
        <strain evidence="2">cv. PAL-ZL1</strain>
    </source>
</reference>
<gene>
    <name evidence="1" type="ORF">D5086_030492</name>
</gene>
<keyword evidence="2" id="KW-1185">Reference proteome</keyword>
<accession>A0ACC4AP96</accession>
<evidence type="ECO:0000313" key="2">
    <source>
        <dbReference type="Proteomes" id="UP000309997"/>
    </source>
</evidence>
<evidence type="ECO:0000313" key="1">
    <source>
        <dbReference type="EMBL" id="KAL3567841.1"/>
    </source>
</evidence>
<comment type="caution">
    <text evidence="1">The sequence shown here is derived from an EMBL/GenBank/DDBJ whole genome shotgun (WGS) entry which is preliminary data.</text>
</comment>
<name>A0ACC4AP96_POPAL</name>
<dbReference type="Proteomes" id="UP000309997">
    <property type="component" value="Unassembled WGS sequence"/>
</dbReference>
<proteinExistence type="predicted"/>
<protein>
    <submittedName>
        <fullName evidence="1">Uncharacterized protein</fullName>
    </submittedName>
</protein>
<sequence length="273" mass="30924">MKQHNCYGQLVKPPFMLIPKFATLSSSSSSSSNTFFSIGFDDMDSLYASPEDFKNMKHRNRTRGLHLLEYFVNRCHEIGVACEAWIKKGDPKEVICHEVKRVQPDLLVVGSRGLGPFQRVFVGTVSEFCQKHAECPVISIKRRADETPQDPFHGQCLEPSLPFLVSPADLDGFLEEYKQFQWNSFDILSGDERLLQSRKQPETRRGCLWKRSPVTKASHFGNHLGTLFIAFLGYAIEGALDPLLSEMNGSEEGWVLFPGRAGGEGHERRLPYR</sequence>